<dbReference type="Proteomes" id="UP000653305">
    <property type="component" value="Unassembled WGS sequence"/>
</dbReference>
<evidence type="ECO:0000313" key="2">
    <source>
        <dbReference type="Proteomes" id="UP000653305"/>
    </source>
</evidence>
<dbReference type="InterPro" id="IPR007750">
    <property type="entry name" value="DUF674"/>
</dbReference>
<dbReference type="EMBL" id="BMAC01000125">
    <property type="protein sequence ID" value="GFP86454.1"/>
    <property type="molecule type" value="Genomic_DNA"/>
</dbReference>
<dbReference type="AlphaFoldDB" id="A0A830BPI6"/>
<dbReference type="OrthoDB" id="2014278at2759"/>
<dbReference type="PANTHER" id="PTHR33103">
    <property type="entry name" value="OS01G0153900 PROTEIN"/>
    <property type="match status" value="1"/>
</dbReference>
<evidence type="ECO:0000313" key="1">
    <source>
        <dbReference type="EMBL" id="GFP86454.1"/>
    </source>
</evidence>
<organism evidence="1 2">
    <name type="scientific">Phtheirospermum japonicum</name>
    <dbReference type="NCBI Taxonomy" id="374723"/>
    <lineage>
        <taxon>Eukaryota</taxon>
        <taxon>Viridiplantae</taxon>
        <taxon>Streptophyta</taxon>
        <taxon>Embryophyta</taxon>
        <taxon>Tracheophyta</taxon>
        <taxon>Spermatophyta</taxon>
        <taxon>Magnoliopsida</taxon>
        <taxon>eudicotyledons</taxon>
        <taxon>Gunneridae</taxon>
        <taxon>Pentapetalae</taxon>
        <taxon>asterids</taxon>
        <taxon>lamiids</taxon>
        <taxon>Lamiales</taxon>
        <taxon>Orobanchaceae</taxon>
        <taxon>Orobanchaceae incertae sedis</taxon>
        <taxon>Phtheirospermum</taxon>
    </lineage>
</organism>
<sequence length="224" mass="24369">MANSSVILKLLIDTQAKRVLFAEAGKDCVDFLFCILSLPVAKLISLLGKQEMVGSVSNLYESVKNLNNSYIQPNQTKNTLLKPVSPVTGFSVPLCSYCIYKPSSHVSDDPLARCSKCGQMMSVLIQYVAQAESRDESGFVKGGVGGVVTYMVMDDLVVLPMSTVSTNTTLHKLDVKDVGVLEEKVVNLGMVEAVKLLKASLETNDVLTRVFMNGENSRTSNYCI</sequence>
<reference evidence="1" key="1">
    <citation type="submission" date="2020-07" db="EMBL/GenBank/DDBJ databases">
        <title>Ethylene signaling mediates host invasion by parasitic plants.</title>
        <authorList>
            <person name="Yoshida S."/>
        </authorList>
    </citation>
    <scope>NUCLEOTIDE SEQUENCE</scope>
    <source>
        <strain evidence="1">Okayama</strain>
    </source>
</reference>
<accession>A0A830BPI6</accession>
<gene>
    <name evidence="1" type="ORF">PHJA_000789200</name>
</gene>
<proteinExistence type="predicted"/>
<dbReference type="Pfam" id="PF05056">
    <property type="entry name" value="DUF674"/>
    <property type="match status" value="1"/>
</dbReference>
<keyword evidence="2" id="KW-1185">Reference proteome</keyword>
<protein>
    <submittedName>
        <fullName evidence="1">Uncharacterized protein</fullName>
    </submittedName>
</protein>
<name>A0A830BPI6_9LAMI</name>
<comment type="caution">
    <text evidence="1">The sequence shown here is derived from an EMBL/GenBank/DDBJ whole genome shotgun (WGS) entry which is preliminary data.</text>
</comment>
<dbReference type="PANTHER" id="PTHR33103:SF19">
    <property type="entry name" value="OS09G0544700 PROTEIN"/>
    <property type="match status" value="1"/>
</dbReference>